<accession>W6U471</accession>
<proteinExistence type="predicted"/>
<dbReference type="Proteomes" id="UP000019149">
    <property type="component" value="Unassembled WGS sequence"/>
</dbReference>
<protein>
    <submittedName>
        <fullName evidence="1">Uncharacterized protein</fullName>
    </submittedName>
</protein>
<evidence type="ECO:0000313" key="2">
    <source>
        <dbReference type="Proteomes" id="UP000019149"/>
    </source>
</evidence>
<gene>
    <name evidence="1" type="ORF">EGR_09224</name>
</gene>
<comment type="caution">
    <text evidence="1">The sequence shown here is derived from an EMBL/GenBank/DDBJ whole genome shotgun (WGS) entry which is preliminary data.</text>
</comment>
<organism evidence="1 2">
    <name type="scientific">Echinococcus granulosus</name>
    <name type="common">Hydatid tapeworm</name>
    <dbReference type="NCBI Taxonomy" id="6210"/>
    <lineage>
        <taxon>Eukaryota</taxon>
        <taxon>Metazoa</taxon>
        <taxon>Spiralia</taxon>
        <taxon>Lophotrochozoa</taxon>
        <taxon>Platyhelminthes</taxon>
        <taxon>Cestoda</taxon>
        <taxon>Eucestoda</taxon>
        <taxon>Cyclophyllidea</taxon>
        <taxon>Taeniidae</taxon>
        <taxon>Echinococcus</taxon>
        <taxon>Echinococcus granulosus group</taxon>
    </lineage>
</organism>
<dbReference type="AlphaFoldDB" id="W6U471"/>
<dbReference type="RefSeq" id="XP_024347106.1">
    <property type="nucleotide sequence ID" value="XM_024498473.1"/>
</dbReference>
<dbReference type="CTD" id="36344939"/>
<evidence type="ECO:0000313" key="1">
    <source>
        <dbReference type="EMBL" id="EUB55910.1"/>
    </source>
</evidence>
<dbReference type="EMBL" id="APAU02000138">
    <property type="protein sequence ID" value="EUB55910.1"/>
    <property type="molecule type" value="Genomic_DNA"/>
</dbReference>
<name>W6U471_ECHGR</name>
<reference evidence="1 2" key="1">
    <citation type="journal article" date="2013" name="Nat. Genet.">
        <title>The genome of the hydatid tapeworm Echinococcus granulosus.</title>
        <authorList>
            <person name="Zheng H."/>
            <person name="Zhang W."/>
            <person name="Zhang L."/>
            <person name="Zhang Z."/>
            <person name="Li J."/>
            <person name="Lu G."/>
            <person name="Zhu Y."/>
            <person name="Wang Y."/>
            <person name="Huang Y."/>
            <person name="Liu J."/>
            <person name="Kang H."/>
            <person name="Chen J."/>
            <person name="Wang L."/>
            <person name="Chen A."/>
            <person name="Yu S."/>
            <person name="Gao Z."/>
            <person name="Jin L."/>
            <person name="Gu W."/>
            <person name="Wang Z."/>
            <person name="Zhao L."/>
            <person name="Shi B."/>
            <person name="Wen H."/>
            <person name="Lin R."/>
            <person name="Jones M.K."/>
            <person name="Brejova B."/>
            <person name="Vinar T."/>
            <person name="Zhao G."/>
            <person name="McManus D.P."/>
            <person name="Chen Z."/>
            <person name="Zhou Y."/>
            <person name="Wang S."/>
        </authorList>
    </citation>
    <scope>NUCLEOTIDE SEQUENCE [LARGE SCALE GENOMIC DNA]</scope>
</reference>
<keyword evidence="2" id="KW-1185">Reference proteome</keyword>
<dbReference type="GeneID" id="36344939"/>
<sequence>MSPTLHLIRISFLLTPTPFDGSGSSVGGTIITAMRHFPPPVTTHNSEGRLDMTGNDTGVDTGLESFHCRSWRHNCMPGGATRAEGSSWNSRNGSPGDFDVSVIDHHALESCIDHHVCLTNFFICRQKKFIELQQHRCSHMPASLSASVSVSTSPFVIKSEPGLLPRSPWPVASGNASLHCMHDGNVVMPTARSEEGEEDDNDDDDDKRGASFKCSHYLLSQDHMWQEVSKEVESTTDAANSAARW</sequence>
<dbReference type="KEGG" id="egl:EGR_09224"/>